<organism evidence="1">
    <name type="scientific">Lepeophtheirus salmonis</name>
    <name type="common">Salmon louse</name>
    <name type="synonym">Caligus salmonis</name>
    <dbReference type="NCBI Taxonomy" id="72036"/>
    <lineage>
        <taxon>Eukaryota</taxon>
        <taxon>Metazoa</taxon>
        <taxon>Ecdysozoa</taxon>
        <taxon>Arthropoda</taxon>
        <taxon>Crustacea</taxon>
        <taxon>Multicrustacea</taxon>
        <taxon>Hexanauplia</taxon>
        <taxon>Copepoda</taxon>
        <taxon>Siphonostomatoida</taxon>
        <taxon>Caligidae</taxon>
        <taxon>Lepeophtheirus</taxon>
    </lineage>
</organism>
<proteinExistence type="predicted"/>
<accession>A0A0K2U0F6</accession>
<reference evidence="1" key="1">
    <citation type="submission" date="2014-05" db="EMBL/GenBank/DDBJ databases">
        <authorList>
            <person name="Chronopoulou M."/>
        </authorList>
    </citation>
    <scope>NUCLEOTIDE SEQUENCE</scope>
    <source>
        <tissue evidence="1">Whole organism</tissue>
    </source>
</reference>
<sequence>MDSSDVNPHSTGKRLFLKNRSFFVNSSKLGCRCNLRRSLCESKFLAKWKTSISVQGKYTK</sequence>
<name>A0A0K2U0F6_LEPSM</name>
<dbReference type="AlphaFoldDB" id="A0A0K2U0F6"/>
<protein>
    <submittedName>
        <fullName evidence="1">Uncharacterized protein</fullName>
    </submittedName>
</protein>
<evidence type="ECO:0000313" key="1">
    <source>
        <dbReference type="EMBL" id="CDW31575.1"/>
    </source>
</evidence>
<dbReference type="EMBL" id="HACA01014214">
    <property type="protein sequence ID" value="CDW31575.1"/>
    <property type="molecule type" value="Transcribed_RNA"/>
</dbReference>